<evidence type="ECO:0000313" key="1">
    <source>
        <dbReference type="EMBL" id="QJA46744.1"/>
    </source>
</evidence>
<dbReference type="EMBL" id="MT142526">
    <property type="protein sequence ID" value="QJA84247.1"/>
    <property type="molecule type" value="Genomic_DNA"/>
</dbReference>
<dbReference type="AlphaFoldDB" id="A0A6H1ZGQ9"/>
<sequence length="56" mass="6801">MDVHVIPVAPNDKYCFLVVEFNKNGCVKTIQFDWEEKKKAYKYAKNLRRKLKRRIK</sequence>
<proteinExistence type="predicted"/>
<dbReference type="EMBL" id="MT141571">
    <property type="protein sequence ID" value="QJA67432.1"/>
    <property type="molecule type" value="Genomic_DNA"/>
</dbReference>
<evidence type="ECO:0000313" key="2">
    <source>
        <dbReference type="EMBL" id="QJA67432.1"/>
    </source>
</evidence>
<organism evidence="1">
    <name type="scientific">viral metagenome</name>
    <dbReference type="NCBI Taxonomy" id="1070528"/>
    <lineage>
        <taxon>unclassified sequences</taxon>
        <taxon>metagenomes</taxon>
        <taxon>organismal metagenomes</taxon>
    </lineage>
</organism>
<name>A0A6H1ZGQ9_9ZZZZ</name>
<gene>
    <name evidence="3" type="ORF">MM415A00215_0041</name>
    <name evidence="2" type="ORF">MM415B00223_0019</name>
    <name evidence="1" type="ORF">TM448A00522_0014</name>
    <name evidence="4" type="ORF">TM448B01741_0027</name>
</gene>
<dbReference type="EMBL" id="MT144020">
    <property type="protein sequence ID" value="QJA46744.1"/>
    <property type="molecule type" value="Genomic_DNA"/>
</dbReference>
<reference evidence="1" key="1">
    <citation type="submission" date="2020-03" db="EMBL/GenBank/DDBJ databases">
        <title>The deep terrestrial virosphere.</title>
        <authorList>
            <person name="Holmfeldt K."/>
            <person name="Nilsson E."/>
            <person name="Simone D."/>
            <person name="Lopez-Fernandez M."/>
            <person name="Wu X."/>
            <person name="de Brujin I."/>
            <person name="Lundin D."/>
            <person name="Andersson A."/>
            <person name="Bertilsson S."/>
            <person name="Dopson M."/>
        </authorList>
    </citation>
    <scope>NUCLEOTIDE SEQUENCE</scope>
    <source>
        <strain evidence="3">MM415A00215</strain>
        <strain evidence="2">MM415B00223</strain>
        <strain evidence="1">TM448A00522</strain>
        <strain evidence="4">TM448B01741</strain>
    </source>
</reference>
<evidence type="ECO:0000313" key="3">
    <source>
        <dbReference type="EMBL" id="QJA84247.1"/>
    </source>
</evidence>
<evidence type="ECO:0000313" key="4">
    <source>
        <dbReference type="EMBL" id="QJH99975.1"/>
    </source>
</evidence>
<protein>
    <submittedName>
        <fullName evidence="1">Uncharacterized protein</fullName>
    </submittedName>
</protein>
<accession>A0A6H1ZGQ9</accession>
<dbReference type="EMBL" id="MT144819">
    <property type="protein sequence ID" value="QJH99975.1"/>
    <property type="molecule type" value="Genomic_DNA"/>
</dbReference>